<evidence type="ECO:0000256" key="3">
    <source>
        <dbReference type="ARBA" id="ARBA00022692"/>
    </source>
</evidence>
<organism evidence="12 13">
    <name type="scientific">Mizuhopecten yessoensis</name>
    <name type="common">Japanese scallop</name>
    <name type="synonym">Patinopecten yessoensis</name>
    <dbReference type="NCBI Taxonomy" id="6573"/>
    <lineage>
        <taxon>Eukaryota</taxon>
        <taxon>Metazoa</taxon>
        <taxon>Spiralia</taxon>
        <taxon>Lophotrochozoa</taxon>
        <taxon>Mollusca</taxon>
        <taxon>Bivalvia</taxon>
        <taxon>Autobranchia</taxon>
        <taxon>Pteriomorphia</taxon>
        <taxon>Pectinida</taxon>
        <taxon>Pectinoidea</taxon>
        <taxon>Pectinidae</taxon>
        <taxon>Mizuhopecten</taxon>
    </lineage>
</organism>
<feature type="transmembrane region" description="Helical" evidence="10">
    <location>
        <begin position="92"/>
        <end position="117"/>
    </location>
</feature>
<feature type="transmembrane region" description="Helical" evidence="10">
    <location>
        <begin position="274"/>
        <end position="298"/>
    </location>
</feature>
<feature type="transmembrane region" description="Helical" evidence="10">
    <location>
        <begin position="129"/>
        <end position="150"/>
    </location>
</feature>
<dbReference type="STRING" id="6573.A0A210QL97"/>
<feature type="domain" description="G-protein coupled receptors family 1 profile" evidence="11">
    <location>
        <begin position="71"/>
        <end position="332"/>
    </location>
</feature>
<dbReference type="GO" id="GO:0016020">
    <property type="term" value="C:membrane"/>
    <property type="evidence" value="ECO:0007669"/>
    <property type="project" value="UniProtKB-SubCell"/>
</dbReference>
<evidence type="ECO:0000256" key="10">
    <source>
        <dbReference type="SAM" id="Phobius"/>
    </source>
</evidence>
<dbReference type="InterPro" id="IPR000611">
    <property type="entry name" value="NPY_rcpt"/>
</dbReference>
<dbReference type="PRINTS" id="PR01012">
    <property type="entry name" value="NRPEPTIDEYR"/>
</dbReference>
<dbReference type="SUPFAM" id="SSF81321">
    <property type="entry name" value="Family A G protein-coupled receptor-like"/>
    <property type="match status" value="1"/>
</dbReference>
<evidence type="ECO:0000256" key="8">
    <source>
        <dbReference type="ARBA" id="ARBA00023224"/>
    </source>
</evidence>
<keyword evidence="3 9" id="KW-0812">Transmembrane</keyword>
<dbReference type="PANTHER" id="PTHR24235:SF12">
    <property type="entry name" value="G-PROTEIN COUPLED RECEPTORS FAMILY 1 PROFILE DOMAIN-CONTAINING PROTEIN"/>
    <property type="match status" value="1"/>
</dbReference>
<dbReference type="SMART" id="SM01381">
    <property type="entry name" value="7TM_GPCR_Srsx"/>
    <property type="match status" value="1"/>
</dbReference>
<dbReference type="Pfam" id="PF00001">
    <property type="entry name" value="7tm_1"/>
    <property type="match status" value="1"/>
</dbReference>
<keyword evidence="4 10" id="KW-1133">Transmembrane helix</keyword>
<keyword evidence="6 10" id="KW-0472">Membrane</keyword>
<evidence type="ECO:0000259" key="11">
    <source>
        <dbReference type="PROSITE" id="PS50262"/>
    </source>
</evidence>
<feature type="transmembrane region" description="Helical" evidence="10">
    <location>
        <begin position="219"/>
        <end position="243"/>
    </location>
</feature>
<evidence type="ECO:0000256" key="4">
    <source>
        <dbReference type="ARBA" id="ARBA00022989"/>
    </source>
</evidence>
<dbReference type="OrthoDB" id="9046662at2759"/>
<dbReference type="PANTHER" id="PTHR24235">
    <property type="entry name" value="NEUROPEPTIDE Y RECEPTOR"/>
    <property type="match status" value="1"/>
</dbReference>
<evidence type="ECO:0000313" key="12">
    <source>
        <dbReference type="EMBL" id="OWF49522.1"/>
    </source>
</evidence>
<dbReference type="EMBL" id="NEDP02003088">
    <property type="protein sequence ID" value="OWF49522.1"/>
    <property type="molecule type" value="Genomic_DNA"/>
</dbReference>
<comment type="subcellular location">
    <subcellularLocation>
        <location evidence="1">Membrane</location>
        <topology evidence="1">Multi-pass membrane protein</topology>
    </subcellularLocation>
</comment>
<evidence type="ECO:0000256" key="5">
    <source>
        <dbReference type="ARBA" id="ARBA00023040"/>
    </source>
</evidence>
<evidence type="ECO:0000256" key="6">
    <source>
        <dbReference type="ARBA" id="ARBA00023136"/>
    </source>
</evidence>
<dbReference type="SMR" id="A0A210QL97"/>
<dbReference type="InterPro" id="IPR017452">
    <property type="entry name" value="GPCR_Rhodpsn_7TM"/>
</dbReference>
<gene>
    <name evidence="12" type="ORF">KP79_PYT17494</name>
</gene>
<keyword evidence="8 9" id="KW-0807">Transducer</keyword>
<evidence type="ECO:0000256" key="9">
    <source>
        <dbReference type="RuleBase" id="RU000688"/>
    </source>
</evidence>
<keyword evidence="5 9" id="KW-0297">G-protein coupled receptor</keyword>
<keyword evidence="7 9" id="KW-0675">Receptor</keyword>
<dbReference type="PRINTS" id="PR00237">
    <property type="entry name" value="GPCRRHODOPSN"/>
</dbReference>
<evidence type="ECO:0000313" key="13">
    <source>
        <dbReference type="Proteomes" id="UP000242188"/>
    </source>
</evidence>
<dbReference type="PROSITE" id="PS50262">
    <property type="entry name" value="G_PROTEIN_RECEP_F1_2"/>
    <property type="match status" value="1"/>
</dbReference>
<name>A0A210QL97_MIZYE</name>
<accession>A0A210QL97</accession>
<comment type="similarity">
    <text evidence="2 9">Belongs to the G-protein coupled receptor 1 family.</text>
</comment>
<feature type="transmembrane region" description="Helical" evidence="10">
    <location>
        <begin position="48"/>
        <end position="80"/>
    </location>
</feature>
<evidence type="ECO:0000256" key="1">
    <source>
        <dbReference type="ARBA" id="ARBA00004141"/>
    </source>
</evidence>
<dbReference type="Proteomes" id="UP000242188">
    <property type="component" value="Unassembled WGS sequence"/>
</dbReference>
<reference evidence="12 13" key="1">
    <citation type="journal article" date="2017" name="Nat. Ecol. Evol.">
        <title>Scallop genome provides insights into evolution of bilaterian karyotype and development.</title>
        <authorList>
            <person name="Wang S."/>
            <person name="Zhang J."/>
            <person name="Jiao W."/>
            <person name="Li J."/>
            <person name="Xun X."/>
            <person name="Sun Y."/>
            <person name="Guo X."/>
            <person name="Huan P."/>
            <person name="Dong B."/>
            <person name="Zhang L."/>
            <person name="Hu X."/>
            <person name="Sun X."/>
            <person name="Wang J."/>
            <person name="Zhao C."/>
            <person name="Wang Y."/>
            <person name="Wang D."/>
            <person name="Huang X."/>
            <person name="Wang R."/>
            <person name="Lv J."/>
            <person name="Li Y."/>
            <person name="Zhang Z."/>
            <person name="Liu B."/>
            <person name="Lu W."/>
            <person name="Hui Y."/>
            <person name="Liang J."/>
            <person name="Zhou Z."/>
            <person name="Hou R."/>
            <person name="Li X."/>
            <person name="Liu Y."/>
            <person name="Li H."/>
            <person name="Ning X."/>
            <person name="Lin Y."/>
            <person name="Zhao L."/>
            <person name="Xing Q."/>
            <person name="Dou J."/>
            <person name="Li Y."/>
            <person name="Mao J."/>
            <person name="Guo H."/>
            <person name="Dou H."/>
            <person name="Li T."/>
            <person name="Mu C."/>
            <person name="Jiang W."/>
            <person name="Fu Q."/>
            <person name="Fu X."/>
            <person name="Miao Y."/>
            <person name="Liu J."/>
            <person name="Yu Q."/>
            <person name="Li R."/>
            <person name="Liao H."/>
            <person name="Li X."/>
            <person name="Kong Y."/>
            <person name="Jiang Z."/>
            <person name="Chourrout D."/>
            <person name="Li R."/>
            <person name="Bao Z."/>
        </authorList>
    </citation>
    <scope>NUCLEOTIDE SEQUENCE [LARGE SCALE GENOMIC DNA]</scope>
    <source>
        <strain evidence="12 13">PY_sf001</strain>
    </source>
</reference>
<keyword evidence="13" id="KW-1185">Reference proteome</keyword>
<dbReference type="Gene3D" id="1.20.1070.10">
    <property type="entry name" value="Rhodopsin 7-helix transmembrane proteins"/>
    <property type="match status" value="1"/>
</dbReference>
<dbReference type="AlphaFoldDB" id="A0A210QL97"/>
<dbReference type="PROSITE" id="PS00237">
    <property type="entry name" value="G_PROTEIN_RECEP_F1_1"/>
    <property type="match status" value="1"/>
</dbReference>
<feature type="transmembrane region" description="Helical" evidence="10">
    <location>
        <begin position="310"/>
        <end position="335"/>
    </location>
</feature>
<evidence type="ECO:0000256" key="7">
    <source>
        <dbReference type="ARBA" id="ARBA00023170"/>
    </source>
</evidence>
<protein>
    <submittedName>
        <fullName evidence="12">Neuropeptide Y receptor type 1</fullName>
    </submittedName>
</protein>
<feature type="transmembrane region" description="Helical" evidence="10">
    <location>
        <begin position="170"/>
        <end position="188"/>
    </location>
</feature>
<sequence length="410" mass="47651">MARNTTQSLLAVVTLDTLYSWEDIINISNFSIQDFWRLQSQAEFSNSWFGPVGVCVLVLTFSIIGIFGILGNTAMCYIIIKKRNMKTCRNWYILNLSISDILTSVLCIPFTVVKLIMKNWPLGELLCKVVSSLQTIYVLVSTFTIVLIAVDRYNAIVQCTMRDRTRPRYIFVMVWMVSFVLALPMFIYHEVESVCITKDIILFSSCLEKWDSDIARRSYASLVLCIHFAFPIIVIISLHILICKFIRTHIESKPSYSRELHRSRRNLLRQRKNIILLTSITVIFALTWLPLTLINLLADINYQLFTGIDFNWLIGICHVLAMSSVCINPIVYGWFNSNYRREIKEIMPCCKFKEKDADIIMFTRYRERIELEVNGYVSSRADNRDTQTLDNRTTEVRHVDISNPNVQPKR</sequence>
<dbReference type="GO" id="GO:0004983">
    <property type="term" value="F:neuropeptide Y receptor activity"/>
    <property type="evidence" value="ECO:0007669"/>
    <property type="project" value="InterPro"/>
</dbReference>
<dbReference type="InterPro" id="IPR000276">
    <property type="entry name" value="GPCR_Rhodpsn"/>
</dbReference>
<comment type="caution">
    <text evidence="12">The sequence shown here is derived from an EMBL/GenBank/DDBJ whole genome shotgun (WGS) entry which is preliminary data.</text>
</comment>
<proteinExistence type="inferred from homology"/>
<dbReference type="CDD" id="cd15203">
    <property type="entry name" value="7tmA_NPYR-like"/>
    <property type="match status" value="1"/>
</dbReference>
<evidence type="ECO:0000256" key="2">
    <source>
        <dbReference type="ARBA" id="ARBA00010663"/>
    </source>
</evidence>